<evidence type="ECO:0000259" key="8">
    <source>
        <dbReference type="PROSITE" id="PS50026"/>
    </source>
</evidence>
<dbReference type="Gene3D" id="2.10.25.10">
    <property type="entry name" value="Laminin"/>
    <property type="match status" value="14"/>
</dbReference>
<feature type="disulfide bond" evidence="6">
    <location>
        <begin position="196"/>
        <end position="205"/>
    </location>
</feature>
<feature type="domain" description="EGF-like" evidence="8">
    <location>
        <begin position="319"/>
        <end position="356"/>
    </location>
</feature>
<dbReference type="SMART" id="SM00179">
    <property type="entry name" value="EGF_CA"/>
    <property type="match status" value="14"/>
</dbReference>
<dbReference type="FunFam" id="2.10.25.10:FF:000255">
    <property type="entry name" value="Sushi, nidogen and EGF-like domains 1"/>
    <property type="match status" value="2"/>
</dbReference>
<feature type="disulfide bond" evidence="6">
    <location>
        <begin position="420"/>
        <end position="429"/>
    </location>
</feature>
<dbReference type="InterPro" id="IPR001881">
    <property type="entry name" value="EGF-like_Ca-bd_dom"/>
</dbReference>
<feature type="domain" description="EGF-like" evidence="8">
    <location>
        <begin position="357"/>
        <end position="393"/>
    </location>
</feature>
<feature type="disulfide bond" evidence="6">
    <location>
        <begin position="873"/>
        <end position="882"/>
    </location>
</feature>
<feature type="domain" description="EGF-like" evidence="8">
    <location>
        <begin position="282"/>
        <end position="318"/>
    </location>
</feature>
<evidence type="ECO:0000256" key="5">
    <source>
        <dbReference type="ARBA" id="ARBA00023180"/>
    </source>
</evidence>
<feature type="domain" description="EGF-like" evidence="8">
    <location>
        <begin position="431"/>
        <end position="468"/>
    </location>
</feature>
<dbReference type="GO" id="GO:0005509">
    <property type="term" value="F:calcium ion binding"/>
    <property type="evidence" value="ECO:0007669"/>
    <property type="project" value="InterPro"/>
</dbReference>
<sequence>MSFIEFHFEKACDSVNREDVKTYPALWGTSHVIVTPFKILRRHRLMDELEMLTGFISTTVTTIRVIMVVGVKDSDMEDSDAFAIEDTVEDYALCCERNANQTLASMEEHVLTSMEGSSVLAPLVTKEKRVTLTVALKETKRSFSNLPRVTAFKRVMCPHCFIFSAAIKHSLDNCLPNPCQNGGSCFSTHDGFKCLCSQGYKGKTCEAVEYCKSAPCLNGGTCKETFTGYSCICKSRFRGKNCDMENHCRPTNPCEHDGLCVEMDDGYKCRCKVGYKGVNCEAKEYCTPNPCKNSGTCTAQLEGYMCLCQLGFRGETCEVQDMCASNPCLHDGTCFEMDNNTFKCLCVGGWKGEHCHEKDFCIPNPCKNEGHCEAHGFSFQCHCTLGYKGKHCEGANPCFPNPCTYGGKCEQTKDSFMCNCPAGRVGELCEEIDPCFPNPCQNEGACYALSHGEYKCTCPQAFVGAICTVESKCIPNPCLHDGTCRDVDVARGYVCYCSITYLGPNCEKTNLCFPNNPCQNGGTCKTDGTNMACQCAPGYLGSHCEQLNFCHSSPCKMKEHALPRQMALNVIANKAFLVKHVKEKTLACQIRVNTMARACRLIIIVVITASVMPGGVDMPANEPIFAILQTLASMEEHVSTHWIPSFATVRCDTQEKHCGIDKCKRCDINANCVNGTCECKHGFVGNGFTCTPVGDPCRPNPCENGGTCNPGHGEKLFECACREGYTGVKCEVSKSACTSSPCVNGGTCIDATNNDGSLLEGVIFTDHSQYKCICPKGYAGENCQKLVMTNPCSAHPCLNNGTCIDDTNRAGMDLKLINALDFRCFCPIGYSGIICETPRSACHSSPCLHGGTCLDSSNTADVAFNANGYKCLCVEGFIGMNCQAGSASSLNPPPITASLQGTVKPTVHVIDVNASPGGPTAVPLVITPQVPKVSGLVGAGAEPQETTLPAKQVPIPVKPNVGLTAEVERPNPNQVGVVVIPQSAQLLPSGGTGRPPPPGPPAVVPLQHQLQVLQVNLAMSCRHHRHYYHMWLHQTWKHHPPVLLFLTRLQVPKAAAAPSAGLISSPPVMPSLLTGLASSPAIGTAQAPAIVMPPGLRPPPGNGPLTLALPVGAPHLRIPARRQLPYQRPANYQPDYAGYYGYKNTEPTGGHNPLSYRSSQYPQKQWYSNRFYPASSYPRRGVASANTFQRRYRQTDHKRSTNQDTDVKTTKDTSRDSVKVKKDTLKHLNE</sequence>
<dbReference type="OrthoDB" id="283575at2759"/>
<dbReference type="EMBL" id="MU827780">
    <property type="protein sequence ID" value="KAJ7337760.1"/>
    <property type="molecule type" value="Genomic_DNA"/>
</dbReference>
<feature type="disulfide bond" evidence="6">
    <location>
        <begin position="478"/>
        <end position="495"/>
    </location>
</feature>
<dbReference type="SMART" id="SM00181">
    <property type="entry name" value="EGF"/>
    <property type="match status" value="15"/>
</dbReference>
<feature type="domain" description="EGF-like" evidence="8">
    <location>
        <begin position="207"/>
        <end position="243"/>
    </location>
</feature>
<evidence type="ECO:0000256" key="7">
    <source>
        <dbReference type="SAM" id="MobiDB-lite"/>
    </source>
</evidence>
<dbReference type="FunFam" id="2.10.25.10:FF:000066">
    <property type="entry name" value="FAT atypical cadherin 4"/>
    <property type="match status" value="1"/>
</dbReference>
<feature type="disulfide bond" evidence="6">
    <location>
        <begin position="721"/>
        <end position="730"/>
    </location>
</feature>
<feature type="disulfide bond" evidence="6">
    <location>
        <begin position="346"/>
        <end position="355"/>
    </location>
</feature>
<comment type="caution">
    <text evidence="6">Lacks conserved residue(s) required for the propagation of feature annotation.</text>
</comment>
<evidence type="ECO:0000256" key="3">
    <source>
        <dbReference type="ARBA" id="ARBA00022737"/>
    </source>
</evidence>
<feature type="disulfide bond" evidence="6">
    <location>
        <begin position="233"/>
        <end position="242"/>
    </location>
</feature>
<dbReference type="PROSITE" id="PS01186">
    <property type="entry name" value="EGF_2"/>
    <property type="match status" value="10"/>
</dbReference>
<evidence type="ECO:0000256" key="6">
    <source>
        <dbReference type="PROSITE-ProRule" id="PRU00076"/>
    </source>
</evidence>
<feature type="domain" description="EGF-like" evidence="8">
    <location>
        <begin position="394"/>
        <end position="430"/>
    </location>
</feature>
<keyword evidence="3" id="KW-0677">Repeat</keyword>
<dbReference type="PANTHER" id="PTHR12916:SF4">
    <property type="entry name" value="UNINFLATABLE, ISOFORM C"/>
    <property type="match status" value="1"/>
</dbReference>
<feature type="disulfide bond" evidence="6">
    <location>
        <begin position="826"/>
        <end position="835"/>
    </location>
</feature>
<dbReference type="CDD" id="cd00054">
    <property type="entry name" value="EGF_CA"/>
    <property type="match status" value="11"/>
</dbReference>
<organism evidence="9 10">
    <name type="scientific">Desmophyllum pertusum</name>
    <dbReference type="NCBI Taxonomy" id="174260"/>
    <lineage>
        <taxon>Eukaryota</taxon>
        <taxon>Metazoa</taxon>
        <taxon>Cnidaria</taxon>
        <taxon>Anthozoa</taxon>
        <taxon>Hexacorallia</taxon>
        <taxon>Scleractinia</taxon>
        <taxon>Caryophylliina</taxon>
        <taxon>Caryophylliidae</taxon>
        <taxon>Desmophyllum</taxon>
    </lineage>
</organism>
<keyword evidence="4 6" id="KW-1015">Disulfide bond</keyword>
<evidence type="ECO:0000256" key="4">
    <source>
        <dbReference type="ARBA" id="ARBA00023157"/>
    </source>
</evidence>
<feature type="domain" description="EGF-like" evidence="8">
    <location>
        <begin position="733"/>
        <end position="784"/>
    </location>
</feature>
<feature type="domain" description="EGF-like" evidence="8">
    <location>
        <begin position="788"/>
        <end position="836"/>
    </location>
</feature>
<dbReference type="InterPro" id="IPR000742">
    <property type="entry name" value="EGF"/>
</dbReference>
<accession>A0A9X0CG79</accession>
<feature type="domain" description="EGF-like" evidence="8">
    <location>
        <begin position="693"/>
        <end position="731"/>
    </location>
</feature>
<evidence type="ECO:0000313" key="10">
    <source>
        <dbReference type="Proteomes" id="UP001163046"/>
    </source>
</evidence>
<comment type="caution">
    <text evidence="9">The sequence shown here is derived from an EMBL/GenBank/DDBJ whole genome shotgun (WGS) entry which is preliminary data.</text>
</comment>
<dbReference type="Pfam" id="PF00008">
    <property type="entry name" value="EGF"/>
    <property type="match status" value="10"/>
</dbReference>
<feature type="compositionally biased region" description="Basic and acidic residues" evidence="7">
    <location>
        <begin position="1193"/>
        <end position="1230"/>
    </location>
</feature>
<feature type="region of interest" description="Disordered" evidence="7">
    <location>
        <begin position="1191"/>
        <end position="1230"/>
    </location>
</feature>
<dbReference type="PANTHER" id="PTHR12916">
    <property type="entry name" value="CYTOCHROME C OXIDASE POLYPEPTIDE VIC-2"/>
    <property type="match status" value="1"/>
</dbReference>
<dbReference type="GO" id="GO:0007219">
    <property type="term" value="P:Notch signaling pathway"/>
    <property type="evidence" value="ECO:0007669"/>
    <property type="project" value="TreeGrafter"/>
</dbReference>
<evidence type="ECO:0000256" key="2">
    <source>
        <dbReference type="ARBA" id="ARBA00022729"/>
    </source>
</evidence>
<feature type="disulfide bond" evidence="6">
    <location>
        <begin position="702"/>
        <end position="719"/>
    </location>
</feature>
<dbReference type="Proteomes" id="UP001163046">
    <property type="component" value="Unassembled WGS sequence"/>
</dbReference>
<feature type="disulfide bond" evidence="6">
    <location>
        <begin position="535"/>
        <end position="544"/>
    </location>
</feature>
<dbReference type="GO" id="GO:0005112">
    <property type="term" value="F:Notch binding"/>
    <property type="evidence" value="ECO:0007669"/>
    <property type="project" value="TreeGrafter"/>
</dbReference>
<feature type="disulfide bond" evidence="6">
    <location>
        <begin position="497"/>
        <end position="506"/>
    </location>
</feature>
<dbReference type="AlphaFoldDB" id="A0A9X0CG79"/>
<name>A0A9X0CG79_9CNID</name>
<feature type="domain" description="EGF-like" evidence="8">
    <location>
        <begin position="508"/>
        <end position="545"/>
    </location>
</feature>
<keyword evidence="1 6" id="KW-0245">EGF-like domain</keyword>
<evidence type="ECO:0000313" key="9">
    <source>
        <dbReference type="EMBL" id="KAJ7337760.1"/>
    </source>
</evidence>
<gene>
    <name evidence="9" type="ORF">OS493_007914</name>
</gene>
<proteinExistence type="predicted"/>
<feature type="disulfide bond" evidence="6">
    <location>
        <begin position="458"/>
        <end position="467"/>
    </location>
</feature>
<feature type="disulfide bond" evidence="6">
    <location>
        <begin position="308"/>
        <end position="317"/>
    </location>
</feature>
<feature type="disulfide bond" evidence="6">
    <location>
        <begin position="774"/>
        <end position="783"/>
    </location>
</feature>
<dbReference type="SUPFAM" id="SSF57196">
    <property type="entry name" value="EGF/Laminin"/>
    <property type="match status" value="14"/>
</dbReference>
<feature type="domain" description="EGF-like" evidence="8">
    <location>
        <begin position="838"/>
        <end position="883"/>
    </location>
</feature>
<feature type="domain" description="EGF-like" evidence="8">
    <location>
        <begin position="469"/>
        <end position="507"/>
    </location>
</feature>
<feature type="disulfide bond" evidence="6">
    <location>
        <begin position="271"/>
        <end position="280"/>
    </location>
</feature>
<evidence type="ECO:0000256" key="1">
    <source>
        <dbReference type="ARBA" id="ARBA00022536"/>
    </source>
</evidence>
<dbReference type="PROSITE" id="PS50026">
    <property type="entry name" value="EGF_3"/>
    <property type="match status" value="14"/>
</dbReference>
<feature type="disulfide bond" evidence="6">
    <location>
        <begin position="383"/>
        <end position="392"/>
    </location>
</feature>
<keyword evidence="5" id="KW-0325">Glycoprotein</keyword>
<protein>
    <recommendedName>
        <fullName evidence="8">EGF-like domain-containing protein</fullName>
    </recommendedName>
</protein>
<feature type="domain" description="EGF-like" evidence="8">
    <location>
        <begin position="170"/>
        <end position="206"/>
    </location>
</feature>
<keyword evidence="2" id="KW-0732">Signal</keyword>
<feature type="domain" description="EGF-like" evidence="8">
    <location>
        <begin position="244"/>
        <end position="281"/>
    </location>
</feature>
<reference evidence="9" key="1">
    <citation type="submission" date="2023-01" db="EMBL/GenBank/DDBJ databases">
        <title>Genome assembly of the deep-sea coral Lophelia pertusa.</title>
        <authorList>
            <person name="Herrera S."/>
            <person name="Cordes E."/>
        </authorList>
    </citation>
    <scope>NUCLEOTIDE SEQUENCE</scope>
    <source>
        <strain evidence="9">USNM1676648</strain>
        <tissue evidence="9">Polyp</tissue>
    </source>
</reference>
<dbReference type="FunFam" id="2.10.25.10:FF:000173">
    <property type="entry name" value="Neurogenic locus notch protein 2"/>
    <property type="match status" value="1"/>
</dbReference>
<keyword evidence="10" id="KW-1185">Reference proteome</keyword>
<dbReference type="PROSITE" id="PS00022">
    <property type="entry name" value="EGF_1"/>
    <property type="match status" value="14"/>
</dbReference>